<dbReference type="InterPro" id="IPR011993">
    <property type="entry name" value="PH-like_dom_sf"/>
</dbReference>
<dbReference type="SUPFAM" id="SSF50729">
    <property type="entry name" value="PH domain-like"/>
    <property type="match status" value="1"/>
</dbReference>
<evidence type="ECO:0000256" key="1">
    <source>
        <dbReference type="ARBA" id="ARBA00022553"/>
    </source>
</evidence>
<protein>
    <submittedName>
        <fullName evidence="4">Aste57867_23507 protein</fullName>
    </submittedName>
</protein>
<keyword evidence="1" id="KW-0597">Phosphoprotein</keyword>
<dbReference type="GO" id="GO:0042147">
    <property type="term" value="P:retrograde transport, endosome to Golgi"/>
    <property type="evidence" value="ECO:0007669"/>
    <property type="project" value="TreeGrafter"/>
</dbReference>
<proteinExistence type="predicted"/>
<dbReference type="GO" id="GO:0005829">
    <property type="term" value="C:cytosol"/>
    <property type="evidence" value="ECO:0007669"/>
    <property type="project" value="GOC"/>
</dbReference>
<dbReference type="Proteomes" id="UP000332933">
    <property type="component" value="Unassembled WGS sequence"/>
</dbReference>
<evidence type="ECO:0000313" key="4">
    <source>
        <dbReference type="EMBL" id="VFU00152.1"/>
    </source>
</evidence>
<dbReference type="GO" id="GO:0001881">
    <property type="term" value="P:receptor recycling"/>
    <property type="evidence" value="ECO:0007669"/>
    <property type="project" value="TreeGrafter"/>
</dbReference>
<dbReference type="OrthoDB" id="8434295at2759"/>
<organism evidence="4 5">
    <name type="scientific">Aphanomyces stellatus</name>
    <dbReference type="NCBI Taxonomy" id="120398"/>
    <lineage>
        <taxon>Eukaryota</taxon>
        <taxon>Sar</taxon>
        <taxon>Stramenopiles</taxon>
        <taxon>Oomycota</taxon>
        <taxon>Saprolegniomycetes</taxon>
        <taxon>Saprolegniales</taxon>
        <taxon>Verrucalvaceae</taxon>
        <taxon>Aphanomyces</taxon>
    </lineage>
</organism>
<name>A0A485LSF7_9STRA</name>
<dbReference type="Pfam" id="PF00169">
    <property type="entry name" value="PH"/>
    <property type="match status" value="1"/>
</dbReference>
<evidence type="ECO:0000313" key="3">
    <source>
        <dbReference type="EMBL" id="KAF0684508.1"/>
    </source>
</evidence>
<reference evidence="3" key="2">
    <citation type="submission" date="2019-06" db="EMBL/GenBank/DDBJ databases">
        <title>Genomics analysis of Aphanomyces spp. identifies a new class of oomycete effector associated with host adaptation.</title>
        <authorList>
            <person name="Gaulin E."/>
        </authorList>
    </citation>
    <scope>NUCLEOTIDE SEQUENCE</scope>
    <source>
        <strain evidence="3">CBS 578.67</strain>
    </source>
</reference>
<dbReference type="GO" id="GO:0055037">
    <property type="term" value="C:recycling endosome"/>
    <property type="evidence" value="ECO:0007669"/>
    <property type="project" value="TreeGrafter"/>
</dbReference>
<keyword evidence="5" id="KW-1185">Reference proteome</keyword>
<dbReference type="PROSITE" id="PS50003">
    <property type="entry name" value="PH_DOMAIN"/>
    <property type="match status" value="1"/>
</dbReference>
<dbReference type="CDD" id="cd00821">
    <property type="entry name" value="PH"/>
    <property type="match status" value="1"/>
</dbReference>
<dbReference type="EMBL" id="CAADRA010007302">
    <property type="protein sequence ID" value="VFU00152.1"/>
    <property type="molecule type" value="Genomic_DNA"/>
</dbReference>
<evidence type="ECO:0000259" key="2">
    <source>
        <dbReference type="PROSITE" id="PS50003"/>
    </source>
</evidence>
<accession>A0A485LSF7</accession>
<dbReference type="PANTHER" id="PTHR22902">
    <property type="entry name" value="SESQUIPEDALIAN"/>
    <property type="match status" value="1"/>
</dbReference>
<dbReference type="InterPro" id="IPR001849">
    <property type="entry name" value="PH_domain"/>
</dbReference>
<reference evidence="4 5" key="1">
    <citation type="submission" date="2019-03" db="EMBL/GenBank/DDBJ databases">
        <authorList>
            <person name="Gaulin E."/>
            <person name="Dumas B."/>
        </authorList>
    </citation>
    <scope>NUCLEOTIDE SEQUENCE [LARGE SCALE GENOMIC DNA]</scope>
    <source>
        <strain evidence="4">CBS 568.67</strain>
    </source>
</reference>
<dbReference type="PANTHER" id="PTHR22902:SF27">
    <property type="entry name" value="PLECKSTRIN HOMOLOGY DOMAIN-CONTAINING FAMILY A MEMBER 3"/>
    <property type="match status" value="1"/>
</dbReference>
<dbReference type="GO" id="GO:0005769">
    <property type="term" value="C:early endosome"/>
    <property type="evidence" value="ECO:0007669"/>
    <property type="project" value="TreeGrafter"/>
</dbReference>
<gene>
    <name evidence="4" type="primary">Aste57867_23507</name>
    <name evidence="3" type="ORF">As57867_023436</name>
    <name evidence="4" type="ORF">ASTE57867_23507</name>
</gene>
<dbReference type="SMART" id="SM00233">
    <property type="entry name" value="PH"/>
    <property type="match status" value="1"/>
</dbReference>
<dbReference type="EMBL" id="VJMH01007276">
    <property type="protein sequence ID" value="KAF0684508.1"/>
    <property type="molecule type" value="Genomic_DNA"/>
</dbReference>
<dbReference type="AlphaFoldDB" id="A0A485LSF7"/>
<feature type="domain" description="PH" evidence="2">
    <location>
        <begin position="36"/>
        <end position="145"/>
    </location>
</feature>
<sequence length="203" mass="22634">MQSHSPIELTPTTRTMAATPTCLKLLHTPPSTSPCTFRRAGMLYKKGQKHGLFGRANWKQRFVVLTSESLLYFTAPGGTLKGQVDLRQCTLSDIDAMPADAIKTGRSNSSTWRIAIQTPTRRFFIAAKSAKEMREWMKDLLDIARGNQLCPSTFTDDRTCPWTPPRDAALLVGTYVSDDGQDDSWEPREHVVVTMDGGFSCFV</sequence>
<dbReference type="InterPro" id="IPR045188">
    <property type="entry name" value="Boi1/Boi2-like"/>
</dbReference>
<dbReference type="GO" id="GO:0005802">
    <property type="term" value="C:trans-Golgi network"/>
    <property type="evidence" value="ECO:0007669"/>
    <property type="project" value="TreeGrafter"/>
</dbReference>
<dbReference type="Gene3D" id="2.30.29.30">
    <property type="entry name" value="Pleckstrin-homology domain (PH domain)/Phosphotyrosine-binding domain (PTB)"/>
    <property type="match status" value="1"/>
</dbReference>
<dbReference type="GO" id="GO:0007032">
    <property type="term" value="P:endosome organization"/>
    <property type="evidence" value="ECO:0007669"/>
    <property type="project" value="TreeGrafter"/>
</dbReference>
<evidence type="ECO:0000313" key="5">
    <source>
        <dbReference type="Proteomes" id="UP000332933"/>
    </source>
</evidence>